<protein>
    <submittedName>
        <fullName evidence="1">Uncharacterized protein</fullName>
    </submittedName>
</protein>
<dbReference type="GeneID" id="9940356"/>
<dbReference type="InterPro" id="IPR027267">
    <property type="entry name" value="AH/BAR_dom_sf"/>
</dbReference>
<dbReference type="EMBL" id="JH712162">
    <property type="protein sequence ID" value="EFO25518.1"/>
    <property type="molecule type" value="Genomic_DNA"/>
</dbReference>
<gene>
    <name evidence="1" type="ORF">LOAG_02970</name>
</gene>
<dbReference type="Gene3D" id="1.20.1270.60">
    <property type="entry name" value="Arfaptin homology (AH) domain/BAR domain"/>
    <property type="match status" value="1"/>
</dbReference>
<sequence>MKFSDVADSYALIGSCLEKMALQELDRELQKDLVRGSLTFEKLKKHESRVATDEELKLGDTLQYYMKDTDAAKLSRAIFEKC</sequence>
<dbReference type="GO" id="GO:0090389">
    <property type="term" value="P:phagosome-lysosome fusion involved in apoptotic cell clearance"/>
    <property type="evidence" value="ECO:0007669"/>
    <property type="project" value="TreeGrafter"/>
</dbReference>
<dbReference type="InParanoid" id="A0A1S0U593"/>
<accession>A0A1S0U593</accession>
<dbReference type="PANTHER" id="PTHR45850:SF1">
    <property type="entry name" value="SORTING NEXIN 6, ISOFORM B"/>
    <property type="match status" value="1"/>
</dbReference>
<name>A0A1S0U593_LOALO</name>
<dbReference type="OrthoDB" id="5849922at2759"/>
<dbReference type="AlphaFoldDB" id="A0A1S0U593"/>
<evidence type="ECO:0000313" key="1">
    <source>
        <dbReference type="EMBL" id="EFO25518.1"/>
    </source>
</evidence>
<dbReference type="OMA" id="EWQENEK"/>
<proteinExistence type="predicted"/>
<dbReference type="CTD" id="9940356"/>
<dbReference type="PANTHER" id="PTHR45850">
    <property type="entry name" value="SORTING NEXIN FAMILY MEMBER"/>
    <property type="match status" value="1"/>
</dbReference>
<reference evidence="1" key="1">
    <citation type="submission" date="2012-04" db="EMBL/GenBank/DDBJ databases">
        <title>The Genome Sequence of Loa loa.</title>
        <authorList>
            <consortium name="The Broad Institute Genome Sequencing Platform"/>
            <consortium name="Broad Institute Genome Sequencing Center for Infectious Disease"/>
            <person name="Nutman T.B."/>
            <person name="Fink D.L."/>
            <person name="Russ C."/>
            <person name="Young S."/>
            <person name="Zeng Q."/>
            <person name="Gargeya S."/>
            <person name="Alvarado L."/>
            <person name="Berlin A."/>
            <person name="Chapman S.B."/>
            <person name="Chen Z."/>
            <person name="Freedman E."/>
            <person name="Gellesch M."/>
            <person name="Goldberg J."/>
            <person name="Griggs A."/>
            <person name="Gujja S."/>
            <person name="Heilman E.R."/>
            <person name="Heiman D."/>
            <person name="Howarth C."/>
            <person name="Mehta T."/>
            <person name="Neiman D."/>
            <person name="Pearson M."/>
            <person name="Roberts A."/>
            <person name="Saif S."/>
            <person name="Shea T."/>
            <person name="Shenoy N."/>
            <person name="Sisk P."/>
            <person name="Stolte C."/>
            <person name="Sykes S."/>
            <person name="White J."/>
            <person name="Yandava C."/>
            <person name="Haas B."/>
            <person name="Henn M.R."/>
            <person name="Nusbaum C."/>
            <person name="Birren B."/>
        </authorList>
    </citation>
    <scope>NUCLEOTIDE SEQUENCE [LARGE SCALE GENOMIC DNA]</scope>
</reference>
<dbReference type="KEGG" id="loa:LOAG_02970"/>
<organism evidence="1">
    <name type="scientific">Loa loa</name>
    <name type="common">Eye worm</name>
    <name type="synonym">Filaria loa</name>
    <dbReference type="NCBI Taxonomy" id="7209"/>
    <lineage>
        <taxon>Eukaryota</taxon>
        <taxon>Metazoa</taxon>
        <taxon>Ecdysozoa</taxon>
        <taxon>Nematoda</taxon>
        <taxon>Chromadorea</taxon>
        <taxon>Rhabditida</taxon>
        <taxon>Spirurina</taxon>
        <taxon>Spiruromorpha</taxon>
        <taxon>Filarioidea</taxon>
        <taxon>Onchocercidae</taxon>
        <taxon>Loa</taxon>
    </lineage>
</organism>
<dbReference type="RefSeq" id="XP_003138555.1">
    <property type="nucleotide sequence ID" value="XM_003138507.2"/>
</dbReference>